<evidence type="ECO:0000313" key="2">
    <source>
        <dbReference type="Proteomes" id="UP000479526"/>
    </source>
</evidence>
<evidence type="ECO:0008006" key="3">
    <source>
        <dbReference type="Google" id="ProtNLM"/>
    </source>
</evidence>
<dbReference type="EMBL" id="WXEW01000003">
    <property type="protein sequence ID" value="NAS22007.1"/>
    <property type="molecule type" value="Genomic_DNA"/>
</dbReference>
<organism evidence="1 2">
    <name type="scientific">Herbidospora solisilvae</name>
    <dbReference type="NCBI Taxonomy" id="2696284"/>
    <lineage>
        <taxon>Bacteria</taxon>
        <taxon>Bacillati</taxon>
        <taxon>Actinomycetota</taxon>
        <taxon>Actinomycetes</taxon>
        <taxon>Streptosporangiales</taxon>
        <taxon>Streptosporangiaceae</taxon>
        <taxon>Herbidospora</taxon>
    </lineage>
</organism>
<dbReference type="RefSeq" id="WP_161479450.1">
    <property type="nucleotide sequence ID" value="NZ_WXEW01000003.1"/>
</dbReference>
<name>A0A7C9J1P2_9ACTN</name>
<gene>
    <name evidence="1" type="ORF">GT755_09955</name>
</gene>
<sequence length="665" mass="72381">MTWHRVREWIELGGPGPFLADLTEADRKAVAAELPGYLAGRLRVEGRWAIAENAQPFRLAGAACLSGAAQVAAWLDRRELREPGQPEADAARILAVLRDRKEEWRRDLAYRLVVGLRAGRVRSWQTQTGRPGFDLAATLAIETGIEPPENDAFVVGWLWHLPRRLHAGDDLLLDVMVARLFQAEGVAAPLAQVVDVLADLASGGRIERRVLIDGCTARFLTHGQDRDIEPFVRLWNRLQPTPAEVSVLDLARALPVAAAPLARLAADELRRYDEAVGLTSDLFAETVGALAFRPERKHVTTALRLIAEATPERADGALAALALVFGHDDHALRARAVRLARKLAPHATPATSEAIREAASALPWDLRTQIAAVFGEVAAPPAAESPVPGTLEITISLPEMPPPIVSTAQLITALGAAHPFRPVDVEPIVAALVTLTHRDRAATAEALRPWWETKGGGYSHADGFTSYHPYLLLRHCVGAVVSPGQSVEMSRLVAEHRRVHDRYRPLPDRVFPDRMRELIVLLESGRTLPVLLATPTTSTGHIDPATLVARLETLGDAEPLRLDFGQALLRLPRSADPEVVARAGTLTSSAGRRLAAWLRDGGLPDPIMECGIHAIRRYVAYGDYRPVPAVHTHMRPGASDLPEPIAALWTLEPGDSGAAYPEYLT</sequence>
<comment type="caution">
    <text evidence="1">The sequence shown here is derived from an EMBL/GenBank/DDBJ whole genome shotgun (WGS) entry which is preliminary data.</text>
</comment>
<keyword evidence="2" id="KW-1185">Reference proteome</keyword>
<dbReference type="Proteomes" id="UP000479526">
    <property type="component" value="Unassembled WGS sequence"/>
</dbReference>
<protein>
    <recommendedName>
        <fullName evidence="3">HEAT repeat domain-containing protein</fullName>
    </recommendedName>
</protein>
<accession>A0A7C9J1P2</accession>
<reference evidence="1 2" key="1">
    <citation type="submission" date="2020-01" db="EMBL/GenBank/DDBJ databases">
        <title>Herbidospora sp. NEAU-GS84 nov., a novel actinomycete isolated from soil.</title>
        <authorList>
            <person name="Han L."/>
        </authorList>
    </citation>
    <scope>NUCLEOTIDE SEQUENCE [LARGE SCALE GENOMIC DNA]</scope>
    <source>
        <strain evidence="1 2">NEAU-GS84</strain>
    </source>
</reference>
<proteinExistence type="predicted"/>
<evidence type="ECO:0000313" key="1">
    <source>
        <dbReference type="EMBL" id="NAS22007.1"/>
    </source>
</evidence>
<dbReference type="AlphaFoldDB" id="A0A7C9J1P2"/>